<organism evidence="2 3">
    <name type="scientific">Ceratitis capitata</name>
    <name type="common">Mediterranean fruit fly</name>
    <name type="synonym">Tephritis capitata</name>
    <dbReference type="NCBI Taxonomy" id="7213"/>
    <lineage>
        <taxon>Eukaryota</taxon>
        <taxon>Metazoa</taxon>
        <taxon>Ecdysozoa</taxon>
        <taxon>Arthropoda</taxon>
        <taxon>Hexapoda</taxon>
        <taxon>Insecta</taxon>
        <taxon>Pterygota</taxon>
        <taxon>Neoptera</taxon>
        <taxon>Endopterygota</taxon>
        <taxon>Diptera</taxon>
        <taxon>Brachycera</taxon>
        <taxon>Muscomorpha</taxon>
        <taxon>Tephritoidea</taxon>
        <taxon>Tephritidae</taxon>
        <taxon>Ceratitis</taxon>
        <taxon>Ceratitis</taxon>
    </lineage>
</organism>
<evidence type="ECO:0000313" key="2">
    <source>
        <dbReference type="EMBL" id="CAD7012058.1"/>
    </source>
</evidence>
<dbReference type="EMBL" id="CAJHJT010000056">
    <property type="protein sequence ID" value="CAD7012058.1"/>
    <property type="molecule type" value="Genomic_DNA"/>
</dbReference>
<keyword evidence="3" id="KW-1185">Reference proteome</keyword>
<reference evidence="2" key="1">
    <citation type="submission" date="2020-11" db="EMBL/GenBank/DDBJ databases">
        <authorList>
            <person name="Whitehead M."/>
        </authorList>
    </citation>
    <scope>NUCLEOTIDE SEQUENCE</scope>
    <source>
        <strain evidence="2">EGII</strain>
    </source>
</reference>
<keyword evidence="1" id="KW-0812">Transmembrane</keyword>
<evidence type="ECO:0000313" key="3">
    <source>
        <dbReference type="Proteomes" id="UP000606786"/>
    </source>
</evidence>
<keyword evidence="1" id="KW-1133">Transmembrane helix</keyword>
<protein>
    <submittedName>
        <fullName evidence="2">(Mediterranean fruit fly) hypothetical protein</fullName>
    </submittedName>
</protein>
<comment type="caution">
    <text evidence="2">The sequence shown here is derived from an EMBL/GenBank/DDBJ whole genome shotgun (WGS) entry which is preliminary data.</text>
</comment>
<keyword evidence="1" id="KW-0472">Membrane</keyword>
<dbReference type="Proteomes" id="UP000606786">
    <property type="component" value="Unassembled WGS sequence"/>
</dbReference>
<sequence>MWHKCHLKHMLRVARAVERAMTPPNANKGHNERPCTYVNGKYKCLPVCRYFIVVVCVLISTLWKKNQSQSASNSSYSCLPLVGLRRSLASSIAELKNCRAEELTCDQAALAALAGWLACLLMVVAAAALLNSTQLCFCFCFCFCSDVGQQSWWWKPAVGSWHTWRWWLFDTKNKYQHRRRCCLMMMTLVRYC</sequence>
<evidence type="ECO:0000256" key="1">
    <source>
        <dbReference type="SAM" id="Phobius"/>
    </source>
</evidence>
<accession>A0A811V7B8</accession>
<gene>
    <name evidence="2" type="ORF">CCAP1982_LOCUS20160</name>
</gene>
<name>A0A811V7B8_CERCA</name>
<dbReference type="AlphaFoldDB" id="A0A811V7B8"/>
<proteinExistence type="predicted"/>
<feature type="transmembrane region" description="Helical" evidence="1">
    <location>
        <begin position="109"/>
        <end position="130"/>
    </location>
</feature>